<accession>A0A6B3NFL8</accession>
<dbReference type="EMBL" id="JAAHFQ010000564">
    <property type="protein sequence ID" value="NER30467.1"/>
    <property type="molecule type" value="Genomic_DNA"/>
</dbReference>
<dbReference type="AlphaFoldDB" id="A0A6B3NFL8"/>
<protein>
    <submittedName>
        <fullName evidence="1">Uncharacterized protein</fullName>
    </submittedName>
</protein>
<evidence type="ECO:0000313" key="1">
    <source>
        <dbReference type="EMBL" id="NER30467.1"/>
    </source>
</evidence>
<reference evidence="1" key="1">
    <citation type="submission" date="2019-11" db="EMBL/GenBank/DDBJ databases">
        <title>Genomic insights into an expanded diversity of filamentous marine cyanobacteria reveals the extraordinary biosynthetic potential of Moorea and Okeania.</title>
        <authorList>
            <person name="Ferreira Leao T."/>
            <person name="Wang M."/>
            <person name="Moss N."/>
            <person name="Da Silva R."/>
            <person name="Sanders J."/>
            <person name="Nurk S."/>
            <person name="Gurevich A."/>
            <person name="Humphrey G."/>
            <person name="Reher R."/>
            <person name="Zhu Q."/>
            <person name="Belda-Ferre P."/>
            <person name="Glukhov E."/>
            <person name="Rex R."/>
            <person name="Dorrestein P.C."/>
            <person name="Knight R."/>
            <person name="Pevzner P."/>
            <person name="Gerwick W.H."/>
            <person name="Gerwick L."/>
        </authorList>
    </citation>
    <scope>NUCLEOTIDE SEQUENCE</scope>
    <source>
        <strain evidence="1">SIO1C4</strain>
    </source>
</reference>
<comment type="caution">
    <text evidence="1">The sequence shown here is derived from an EMBL/GenBank/DDBJ whole genome shotgun (WGS) entry which is preliminary data.</text>
</comment>
<gene>
    <name evidence="1" type="ORF">F6J89_23305</name>
</gene>
<organism evidence="1">
    <name type="scientific">Symploca sp. SIO1C4</name>
    <dbReference type="NCBI Taxonomy" id="2607765"/>
    <lineage>
        <taxon>Bacteria</taxon>
        <taxon>Bacillati</taxon>
        <taxon>Cyanobacteriota</taxon>
        <taxon>Cyanophyceae</taxon>
        <taxon>Coleofasciculales</taxon>
        <taxon>Coleofasciculaceae</taxon>
        <taxon>Symploca</taxon>
    </lineage>
</organism>
<proteinExistence type="predicted"/>
<name>A0A6B3NFL8_9CYAN</name>
<sequence length="64" mass="7464">MSENTAQEYVETMAKPMSDDYEVLTASQVLQACHSRLEEITNFLISYEQESVVSKQIVRRHRDK</sequence>